<dbReference type="InterPro" id="IPR013131">
    <property type="entry name" value="Mannitol_DH_N"/>
</dbReference>
<sequence length="482" mass="51182">MNEGGGAHRILHLGLGNFHRAHQAVCTEDAGRHGDAWEITGVAGSTRRVVEALHRQRMRYSVVTLGPGRTEVRQVASITDAFVAAGEPHRVTREIADPATRIVSLTVTEKGYGINPLTRRLDLDAPDVRADLAGEGPPRSTVGRLAAGLLRRSRESAAPVTLLSCDNITANGTTLAGLLRDFAAAMPSRDGAGLLAWMEESVTCPDTMVDRIVPATTDAHRQTAADAGFADEVPVPAEPFWMWVMRDAFAAGRPAWEEAGAVMTDRVHDYETVKVRLLNGSHSLLAYLGLLTGRALIADAAADPGIARAVHRLGDEYEPTLALPEGLDVTAYRAQLGERFANRRLAHSTAQVGADGSLKLGQRVPDAALWHLESGRVPSALALTVAAWLRCTAYPEQLESDRTGVPADPSGERIRALAARSGAIGGGAHDRARRLAQAVLVDEAMLGRRLGGYGEFAESVAGLLEVLETGGVQAAVRAACEA</sequence>
<dbReference type="SUPFAM" id="SSF51735">
    <property type="entry name" value="NAD(P)-binding Rossmann-fold domains"/>
    <property type="match status" value="1"/>
</dbReference>
<evidence type="ECO:0000256" key="1">
    <source>
        <dbReference type="ARBA" id="ARBA00023002"/>
    </source>
</evidence>
<dbReference type="Gene3D" id="3.40.50.720">
    <property type="entry name" value="NAD(P)-binding Rossmann-like Domain"/>
    <property type="match status" value="1"/>
</dbReference>
<evidence type="ECO:0000313" key="6">
    <source>
        <dbReference type="Proteomes" id="UP000176087"/>
    </source>
</evidence>
<dbReference type="InterPro" id="IPR013118">
    <property type="entry name" value="Mannitol_DH_C"/>
</dbReference>
<dbReference type="PANTHER" id="PTHR43362:SF1">
    <property type="entry name" value="MANNITOL DEHYDROGENASE 2-RELATED"/>
    <property type="match status" value="1"/>
</dbReference>
<dbReference type="PATRIC" id="fig|933944.5.peg.1485"/>
<evidence type="ECO:0000313" key="5">
    <source>
        <dbReference type="EMBL" id="OEU91963.1"/>
    </source>
</evidence>
<evidence type="ECO:0008006" key="7">
    <source>
        <dbReference type="Google" id="ProtNLM"/>
    </source>
</evidence>
<comment type="caution">
    <text evidence="5">The sequence shown here is derived from an EMBL/GenBank/DDBJ whole genome shotgun (WGS) entry which is preliminary data.</text>
</comment>
<dbReference type="PRINTS" id="PR00084">
    <property type="entry name" value="MTLDHDRGNASE"/>
</dbReference>
<dbReference type="AlphaFoldDB" id="A0A1E7JST7"/>
<evidence type="ECO:0000259" key="4">
    <source>
        <dbReference type="Pfam" id="PF08125"/>
    </source>
</evidence>
<dbReference type="InterPro" id="IPR050988">
    <property type="entry name" value="Mannitol_DH/Oxidoreductase"/>
</dbReference>
<dbReference type="RefSeq" id="WP_070009900.1">
    <property type="nucleotide sequence ID" value="NZ_LJGS01000038.1"/>
</dbReference>
<keyword evidence="1" id="KW-0560">Oxidoreductase</keyword>
<protein>
    <recommendedName>
        <fullName evidence="7">Fructuronate reductase</fullName>
    </recommendedName>
</protein>
<dbReference type="Gene3D" id="1.10.1040.10">
    <property type="entry name" value="N-(1-d-carboxylethyl)-l-norvaline Dehydrogenase, domain 2"/>
    <property type="match status" value="1"/>
</dbReference>
<dbReference type="EMBL" id="LJGT01000037">
    <property type="protein sequence ID" value="OEU91963.1"/>
    <property type="molecule type" value="Genomic_DNA"/>
</dbReference>
<feature type="domain" description="Mannitol dehydrogenase N-terminal" evidence="3">
    <location>
        <begin position="9"/>
        <end position="257"/>
    </location>
</feature>
<gene>
    <name evidence="5" type="ORF">AN215_05790</name>
</gene>
<comment type="catalytic activity">
    <reaction evidence="2">
        <text>D-mannitol 1-phosphate + NAD(+) = beta-D-fructose 6-phosphate + NADH + H(+)</text>
        <dbReference type="Rhea" id="RHEA:19661"/>
        <dbReference type="ChEBI" id="CHEBI:15378"/>
        <dbReference type="ChEBI" id="CHEBI:57540"/>
        <dbReference type="ChEBI" id="CHEBI:57634"/>
        <dbReference type="ChEBI" id="CHEBI:57945"/>
        <dbReference type="ChEBI" id="CHEBI:61381"/>
        <dbReference type="EC" id="1.1.1.17"/>
    </reaction>
</comment>
<dbReference type="STRING" id="933944.AN215_05790"/>
<dbReference type="Pfam" id="PF08125">
    <property type="entry name" value="Mannitol_dh_C"/>
    <property type="match status" value="1"/>
</dbReference>
<evidence type="ECO:0000259" key="3">
    <source>
        <dbReference type="Pfam" id="PF01232"/>
    </source>
</evidence>
<dbReference type="InterPro" id="IPR013328">
    <property type="entry name" value="6PGD_dom2"/>
</dbReference>
<keyword evidence="6" id="KW-1185">Reference proteome</keyword>
<proteinExistence type="predicted"/>
<name>A0A1E7JST7_9ACTN</name>
<dbReference type="Proteomes" id="UP000176087">
    <property type="component" value="Unassembled WGS sequence"/>
</dbReference>
<dbReference type="InterPro" id="IPR008927">
    <property type="entry name" value="6-PGluconate_DH-like_C_sf"/>
</dbReference>
<feature type="domain" description="Mannitol dehydrogenase C-terminal" evidence="4">
    <location>
        <begin position="267"/>
        <end position="416"/>
    </location>
</feature>
<dbReference type="PANTHER" id="PTHR43362">
    <property type="entry name" value="MANNITOL DEHYDROGENASE DSF1-RELATED"/>
    <property type="match status" value="1"/>
</dbReference>
<dbReference type="GO" id="GO:0008926">
    <property type="term" value="F:mannitol-1-phosphate 5-dehydrogenase activity"/>
    <property type="evidence" value="ECO:0007669"/>
    <property type="project" value="UniProtKB-EC"/>
</dbReference>
<evidence type="ECO:0000256" key="2">
    <source>
        <dbReference type="ARBA" id="ARBA00048615"/>
    </source>
</evidence>
<dbReference type="InterPro" id="IPR036291">
    <property type="entry name" value="NAD(P)-bd_dom_sf"/>
</dbReference>
<organism evidence="5 6">
    <name type="scientific">Streptomyces abyssalis</name>
    <dbReference type="NCBI Taxonomy" id="933944"/>
    <lineage>
        <taxon>Bacteria</taxon>
        <taxon>Bacillati</taxon>
        <taxon>Actinomycetota</taxon>
        <taxon>Actinomycetes</taxon>
        <taxon>Kitasatosporales</taxon>
        <taxon>Streptomycetaceae</taxon>
        <taxon>Streptomyces</taxon>
    </lineage>
</organism>
<dbReference type="SUPFAM" id="SSF48179">
    <property type="entry name" value="6-phosphogluconate dehydrogenase C-terminal domain-like"/>
    <property type="match status" value="1"/>
</dbReference>
<dbReference type="InterPro" id="IPR000669">
    <property type="entry name" value="Mannitol_DH"/>
</dbReference>
<accession>A0A1E7JST7</accession>
<dbReference type="Pfam" id="PF01232">
    <property type="entry name" value="Mannitol_dh"/>
    <property type="match status" value="1"/>
</dbReference>
<reference evidence="5 6" key="1">
    <citation type="journal article" date="2016" name="Front. Microbiol.">
        <title>Comparative Genomics Analysis of Streptomyces Species Reveals Their Adaptation to the Marine Environment and Their Diversity at the Genomic Level.</title>
        <authorList>
            <person name="Tian X."/>
            <person name="Zhang Z."/>
            <person name="Yang T."/>
            <person name="Chen M."/>
            <person name="Li J."/>
            <person name="Chen F."/>
            <person name="Yang J."/>
            <person name="Li W."/>
            <person name="Zhang B."/>
            <person name="Zhang Z."/>
            <person name="Wu J."/>
            <person name="Zhang C."/>
            <person name="Long L."/>
            <person name="Xiao J."/>
        </authorList>
    </citation>
    <scope>NUCLEOTIDE SEQUENCE [LARGE SCALE GENOMIC DNA]</scope>
    <source>
        <strain evidence="5 6">SCSIO 10390</strain>
    </source>
</reference>